<gene>
    <name evidence="1" type="ORF">H0H81_001831</name>
</gene>
<evidence type="ECO:0000313" key="2">
    <source>
        <dbReference type="Proteomes" id="UP000717328"/>
    </source>
</evidence>
<sequence>PDINKAFKDVSFIQQELMETIPSTADDILSYISKQLSDAELGTRLKGYSVSLASKAGGLFEWAQLACAYVNGDNDMGVCLTTEQRFTAIMTSRKDVLLLDSMYRLTLDTIFPKA</sequence>
<evidence type="ECO:0000313" key="1">
    <source>
        <dbReference type="EMBL" id="KAG5649831.1"/>
    </source>
</evidence>
<organism evidence="1 2">
    <name type="scientific">Sphagnurus paluster</name>
    <dbReference type="NCBI Taxonomy" id="117069"/>
    <lineage>
        <taxon>Eukaryota</taxon>
        <taxon>Fungi</taxon>
        <taxon>Dikarya</taxon>
        <taxon>Basidiomycota</taxon>
        <taxon>Agaricomycotina</taxon>
        <taxon>Agaricomycetes</taxon>
        <taxon>Agaricomycetidae</taxon>
        <taxon>Agaricales</taxon>
        <taxon>Tricholomatineae</taxon>
        <taxon>Lyophyllaceae</taxon>
        <taxon>Sphagnurus</taxon>
    </lineage>
</organism>
<dbReference type="OrthoDB" id="2692975at2759"/>
<dbReference type="AlphaFoldDB" id="A0A9P7KJN3"/>
<protein>
    <submittedName>
        <fullName evidence="1">Uncharacterized protein</fullName>
    </submittedName>
</protein>
<keyword evidence="2" id="KW-1185">Reference proteome</keyword>
<reference evidence="1" key="1">
    <citation type="submission" date="2021-02" db="EMBL/GenBank/DDBJ databases">
        <authorList>
            <person name="Nieuwenhuis M."/>
            <person name="Van De Peppel L.J.J."/>
        </authorList>
    </citation>
    <scope>NUCLEOTIDE SEQUENCE</scope>
    <source>
        <strain evidence="1">D49</strain>
    </source>
</reference>
<accession>A0A9P7KJN3</accession>
<dbReference type="Proteomes" id="UP000717328">
    <property type="component" value="Unassembled WGS sequence"/>
</dbReference>
<reference evidence="1" key="2">
    <citation type="submission" date="2021-10" db="EMBL/GenBank/DDBJ databases">
        <title>Phylogenomics reveals ancestral predisposition of the termite-cultivated fungus Termitomyces towards a domesticated lifestyle.</title>
        <authorList>
            <person name="Auxier B."/>
            <person name="Grum-Grzhimaylo A."/>
            <person name="Cardenas M.E."/>
            <person name="Lodge J.D."/>
            <person name="Laessoe T."/>
            <person name="Pedersen O."/>
            <person name="Smith M.E."/>
            <person name="Kuyper T.W."/>
            <person name="Franco-Molano E.A."/>
            <person name="Baroni T.J."/>
            <person name="Aanen D.K."/>
        </authorList>
    </citation>
    <scope>NUCLEOTIDE SEQUENCE</scope>
    <source>
        <strain evidence="1">D49</strain>
    </source>
</reference>
<comment type="caution">
    <text evidence="1">The sequence shown here is derived from an EMBL/GenBank/DDBJ whole genome shotgun (WGS) entry which is preliminary data.</text>
</comment>
<proteinExistence type="predicted"/>
<name>A0A9P7KJN3_9AGAR</name>
<feature type="non-terminal residue" evidence="1">
    <location>
        <position position="1"/>
    </location>
</feature>
<dbReference type="EMBL" id="JABCKI010000682">
    <property type="protein sequence ID" value="KAG5649831.1"/>
    <property type="molecule type" value="Genomic_DNA"/>
</dbReference>